<dbReference type="FunFam" id="1.20.1730.10:FF:000001">
    <property type="entry name" value="Cation/acetate symporter ActP"/>
    <property type="match status" value="1"/>
</dbReference>
<dbReference type="InterPro" id="IPR050277">
    <property type="entry name" value="Sodium:Solute_Symporter"/>
</dbReference>
<keyword evidence="5" id="KW-1003">Cell membrane</keyword>
<evidence type="ECO:0000256" key="11">
    <source>
        <dbReference type="ARBA" id="ARBA00023065"/>
    </source>
</evidence>
<sequence length="574" mass="60043">MSRSPLLRSGALLALLAASGAALAAGGDIGQTVRQPTNWTAIIMFAAFVLATLGITKWAAARTKSASDFYTAGGGITGFQNGLAIAGDYMSAASFLGITAAVMTNGYDGLIYAIGFLVGWPILTFLMAERLRNLGRFTFADVAGYRFQQKPIRLFAASGTLVVVLFYLIAQMVGAGALIKLLFGLDYWIAVVLVGVLMMVYVLFGGMTATTWVQIIKACLLLFGVTFMALMVMWKFGFSFEKLFATAVQVKTQIAANAGKEAGEAASTGLSIMGPGGFVKDPISAISFGMALMFGTAGLPHILMRFFTVPDAKQARKSVFWATTWIGYFYILIFIIGFGAIALVLTNPAYADPATGAIQGGPNMAAVLVGKAVGGNIFMGFISAVAFATILAVVAGLTLSGASAVSHDLYATMIMKGKPPAGSELRVSRVTTVALGVIAVLLGIAFEKQNVAFMVSLAFAIAASANFPVLFLSLLWKDCTTRGAVIGGFLGLASSLVLTLLSPSVWEATLGNPAGSAPFPYTSPALFSMTLAFVSIWLFSVLDKSRNAQAERAAYPAQQVRAETGIGAGKASGH</sequence>
<evidence type="ECO:0000256" key="18">
    <source>
        <dbReference type="SAM" id="SignalP"/>
    </source>
</evidence>
<feature type="transmembrane region" description="Helical" evidence="17">
    <location>
        <begin position="452"/>
        <end position="476"/>
    </location>
</feature>
<evidence type="ECO:0000313" key="19">
    <source>
        <dbReference type="EMBL" id="SBV37493.1"/>
    </source>
</evidence>
<feature type="transmembrane region" description="Helical" evidence="17">
    <location>
        <begin position="483"/>
        <end position="501"/>
    </location>
</feature>
<evidence type="ECO:0000256" key="17">
    <source>
        <dbReference type="SAM" id="Phobius"/>
    </source>
</evidence>
<keyword evidence="8" id="KW-0769">Symport</keyword>
<dbReference type="GO" id="GO:0015123">
    <property type="term" value="F:acetate transmembrane transporter activity"/>
    <property type="evidence" value="ECO:0007669"/>
    <property type="project" value="TreeGrafter"/>
</dbReference>
<accession>A0A1Y5Q5J4</accession>
<dbReference type="InterPro" id="IPR018212">
    <property type="entry name" value="Na/solute_symporter_CS"/>
</dbReference>
<evidence type="ECO:0000256" key="16">
    <source>
        <dbReference type="RuleBase" id="RU362091"/>
    </source>
</evidence>
<comment type="similarity">
    <text evidence="2 16">Belongs to the sodium:solute symporter (SSF) (TC 2.A.21) family.</text>
</comment>
<dbReference type="PROSITE" id="PS50283">
    <property type="entry name" value="NA_SOLUT_SYMP_3"/>
    <property type="match status" value="1"/>
</dbReference>
<feature type="transmembrane region" description="Helical" evidence="17">
    <location>
        <begin position="319"/>
        <end position="345"/>
    </location>
</feature>
<reference evidence="19" key="1">
    <citation type="submission" date="2016-03" db="EMBL/GenBank/DDBJ databases">
        <authorList>
            <person name="Ploux O."/>
        </authorList>
    </citation>
    <scope>NUCLEOTIDE SEQUENCE</scope>
    <source>
        <strain evidence="19">UC10</strain>
    </source>
</reference>
<feature type="transmembrane region" description="Helical" evidence="17">
    <location>
        <begin position="283"/>
        <end position="307"/>
    </location>
</feature>
<evidence type="ECO:0000256" key="7">
    <source>
        <dbReference type="ARBA" id="ARBA00022692"/>
    </source>
</evidence>
<evidence type="ECO:0000256" key="2">
    <source>
        <dbReference type="ARBA" id="ARBA00006434"/>
    </source>
</evidence>
<feature type="chain" id="PRO_5013051443" description="Cation/acetate symporter ActP" evidence="18">
    <location>
        <begin position="25"/>
        <end position="574"/>
    </location>
</feature>
<evidence type="ECO:0000256" key="1">
    <source>
        <dbReference type="ARBA" id="ARBA00004429"/>
    </source>
</evidence>
<proteinExistence type="inferred from homology"/>
<keyword evidence="12 17" id="KW-0472">Membrane</keyword>
<feature type="transmembrane region" description="Helical" evidence="17">
    <location>
        <begin position="427"/>
        <end position="446"/>
    </location>
</feature>
<dbReference type="GO" id="GO:0015293">
    <property type="term" value="F:symporter activity"/>
    <property type="evidence" value="ECO:0007669"/>
    <property type="project" value="UniProtKB-KW"/>
</dbReference>
<keyword evidence="7 17" id="KW-0812">Transmembrane</keyword>
<dbReference type="InterPro" id="IPR038377">
    <property type="entry name" value="Na/Glc_symporter_sf"/>
</dbReference>
<dbReference type="GO" id="GO:0006847">
    <property type="term" value="P:plasma membrane acetate transport"/>
    <property type="evidence" value="ECO:0007669"/>
    <property type="project" value="TreeGrafter"/>
</dbReference>
<dbReference type="Pfam" id="PF00474">
    <property type="entry name" value="SSF"/>
    <property type="match status" value="1"/>
</dbReference>
<dbReference type="Gene3D" id="1.20.1730.10">
    <property type="entry name" value="Sodium/glucose cotransporter"/>
    <property type="match status" value="1"/>
</dbReference>
<dbReference type="PANTHER" id="PTHR48086">
    <property type="entry name" value="SODIUM/PROLINE SYMPORTER-RELATED"/>
    <property type="match status" value="1"/>
</dbReference>
<name>A0A1Y5Q5J4_9GAMM</name>
<feature type="transmembrane region" description="Helical" evidence="17">
    <location>
        <begin position="377"/>
        <end position="406"/>
    </location>
</feature>
<evidence type="ECO:0000256" key="13">
    <source>
        <dbReference type="ARBA" id="ARBA00023201"/>
    </source>
</evidence>
<feature type="transmembrane region" description="Helical" evidence="17">
    <location>
        <begin position="215"/>
        <end position="234"/>
    </location>
</feature>
<dbReference type="EMBL" id="FLTS01000001">
    <property type="protein sequence ID" value="SBV37493.1"/>
    <property type="molecule type" value="Genomic_DNA"/>
</dbReference>
<keyword evidence="6" id="KW-0997">Cell inner membrane</keyword>
<keyword evidence="18" id="KW-0732">Signal</keyword>
<dbReference type="AlphaFoldDB" id="A0A1Y5Q5J4"/>
<protein>
    <recommendedName>
        <fullName evidence="3">Cation/acetate symporter ActP</fullName>
    </recommendedName>
    <alternativeName>
        <fullName evidence="15">Acetate permease</fullName>
    </alternativeName>
    <alternativeName>
        <fullName evidence="14">Acetate transporter ActP</fullName>
    </alternativeName>
</protein>
<keyword evidence="9 17" id="KW-1133">Transmembrane helix</keyword>
<keyword evidence="10" id="KW-0915">Sodium</keyword>
<keyword evidence="11" id="KW-0406">Ion transport</keyword>
<evidence type="ECO:0000256" key="12">
    <source>
        <dbReference type="ARBA" id="ARBA00023136"/>
    </source>
</evidence>
<dbReference type="GO" id="GO:0005886">
    <property type="term" value="C:plasma membrane"/>
    <property type="evidence" value="ECO:0007669"/>
    <property type="project" value="UniProtKB-SubCell"/>
</dbReference>
<dbReference type="InterPro" id="IPR001734">
    <property type="entry name" value="Na/solute_symporter"/>
</dbReference>
<evidence type="ECO:0000256" key="10">
    <source>
        <dbReference type="ARBA" id="ARBA00023053"/>
    </source>
</evidence>
<gene>
    <name evidence="19" type="ORF">STPYR_12429</name>
</gene>
<dbReference type="PANTHER" id="PTHR48086:SF6">
    <property type="entry name" value="CATION_ACETATE SYMPORTER ACTP"/>
    <property type="match status" value="1"/>
</dbReference>
<dbReference type="NCBIfam" id="TIGR00813">
    <property type="entry name" value="sss"/>
    <property type="match status" value="1"/>
</dbReference>
<evidence type="ECO:0000256" key="6">
    <source>
        <dbReference type="ARBA" id="ARBA00022519"/>
    </source>
</evidence>
<dbReference type="NCBIfam" id="NF006903">
    <property type="entry name" value="PRK09395.1"/>
    <property type="match status" value="1"/>
</dbReference>
<evidence type="ECO:0000256" key="9">
    <source>
        <dbReference type="ARBA" id="ARBA00022989"/>
    </source>
</evidence>
<keyword evidence="13" id="KW-0739">Sodium transport</keyword>
<dbReference type="PROSITE" id="PS00456">
    <property type="entry name" value="NA_SOLUT_SYMP_1"/>
    <property type="match status" value="1"/>
</dbReference>
<feature type="transmembrane region" description="Helical" evidence="17">
    <location>
        <begin position="109"/>
        <end position="128"/>
    </location>
</feature>
<feature type="signal peptide" evidence="18">
    <location>
        <begin position="1"/>
        <end position="24"/>
    </location>
</feature>
<evidence type="ECO:0000256" key="14">
    <source>
        <dbReference type="ARBA" id="ARBA00031561"/>
    </source>
</evidence>
<feature type="transmembrane region" description="Helical" evidence="17">
    <location>
        <begin position="40"/>
        <end position="60"/>
    </location>
</feature>
<evidence type="ECO:0000256" key="4">
    <source>
        <dbReference type="ARBA" id="ARBA00022448"/>
    </source>
</evidence>
<evidence type="ECO:0000256" key="3">
    <source>
        <dbReference type="ARBA" id="ARBA00018047"/>
    </source>
</evidence>
<feature type="transmembrane region" description="Helical" evidence="17">
    <location>
        <begin position="521"/>
        <end position="542"/>
    </location>
</feature>
<comment type="subcellular location">
    <subcellularLocation>
        <location evidence="1">Cell inner membrane</location>
        <topology evidence="1">Multi-pass membrane protein</topology>
    </subcellularLocation>
</comment>
<evidence type="ECO:0000256" key="5">
    <source>
        <dbReference type="ARBA" id="ARBA00022475"/>
    </source>
</evidence>
<dbReference type="CDD" id="cd11480">
    <property type="entry name" value="SLC5sbd_u4"/>
    <property type="match status" value="1"/>
</dbReference>
<keyword evidence="4" id="KW-0813">Transport</keyword>
<feature type="transmembrane region" description="Helical" evidence="17">
    <location>
        <begin position="81"/>
        <end position="103"/>
    </location>
</feature>
<feature type="transmembrane region" description="Helical" evidence="17">
    <location>
        <begin position="154"/>
        <end position="179"/>
    </location>
</feature>
<evidence type="ECO:0000256" key="15">
    <source>
        <dbReference type="ARBA" id="ARBA00032392"/>
    </source>
</evidence>
<organism evidence="19">
    <name type="scientific">uncultured Stenotrophomonas sp</name>
    <dbReference type="NCBI Taxonomy" id="165438"/>
    <lineage>
        <taxon>Bacteria</taxon>
        <taxon>Pseudomonadati</taxon>
        <taxon>Pseudomonadota</taxon>
        <taxon>Gammaproteobacteria</taxon>
        <taxon>Lysobacterales</taxon>
        <taxon>Lysobacteraceae</taxon>
        <taxon>Stenotrophomonas</taxon>
        <taxon>environmental samples</taxon>
    </lineage>
</organism>
<evidence type="ECO:0000256" key="8">
    <source>
        <dbReference type="ARBA" id="ARBA00022847"/>
    </source>
</evidence>
<feature type="transmembrane region" description="Helical" evidence="17">
    <location>
        <begin position="185"/>
        <end position="203"/>
    </location>
</feature>
<dbReference type="GO" id="GO:0006814">
    <property type="term" value="P:sodium ion transport"/>
    <property type="evidence" value="ECO:0007669"/>
    <property type="project" value="UniProtKB-KW"/>
</dbReference>